<name>A0A4U0PQX7_9NEIS</name>
<dbReference type="SUPFAM" id="SSF54637">
    <property type="entry name" value="Thioesterase/thiol ester dehydrase-isomerase"/>
    <property type="match status" value="1"/>
</dbReference>
<sequence length="155" mass="16970">MPFTSDSPPPIAELLPHAAPMILLDRVVALTSDTIETEVVIGETSPFCEQGRVGAWVGIEYMAQSAAALVGGEARRNGQPVRVGFLVGTRDYRMQASWFLIGDTLRVFAEREFQADNGMAAMRCRIQRPDGTLLAESLLSVFQPDDVTRFLRNAG</sequence>
<dbReference type="AlphaFoldDB" id="A0A4U0PQX7"/>
<protein>
    <submittedName>
        <fullName evidence="1">3-hydroxylacyl-ACP dehydratase</fullName>
    </submittedName>
</protein>
<dbReference type="Pfam" id="PF22817">
    <property type="entry name" value="ApeP-like"/>
    <property type="match status" value="1"/>
</dbReference>
<organism evidence="1 2">
    <name type="scientific">Chitiniphilus eburneus</name>
    <dbReference type="NCBI Taxonomy" id="2571148"/>
    <lineage>
        <taxon>Bacteria</taxon>
        <taxon>Pseudomonadati</taxon>
        <taxon>Pseudomonadota</taxon>
        <taxon>Betaproteobacteria</taxon>
        <taxon>Neisseriales</taxon>
        <taxon>Chitinibacteraceae</taxon>
        <taxon>Chitiniphilus</taxon>
    </lineage>
</organism>
<keyword evidence="2" id="KW-1185">Reference proteome</keyword>
<dbReference type="EMBL" id="SUMF01000018">
    <property type="protein sequence ID" value="TJZ70701.1"/>
    <property type="molecule type" value="Genomic_DNA"/>
</dbReference>
<comment type="caution">
    <text evidence="1">The sequence shown here is derived from an EMBL/GenBank/DDBJ whole genome shotgun (WGS) entry which is preliminary data.</text>
</comment>
<reference evidence="1 2" key="1">
    <citation type="submission" date="2019-04" db="EMBL/GenBank/DDBJ databases">
        <title>Chitiniphilus eburnea sp. nov., a novel chitinolytic bacterium isolated from aquaculture sludge.</title>
        <authorList>
            <person name="Sheng M."/>
        </authorList>
    </citation>
    <scope>NUCLEOTIDE SEQUENCE [LARGE SCALE GENOMIC DNA]</scope>
    <source>
        <strain evidence="1 2">HX-2-15</strain>
    </source>
</reference>
<evidence type="ECO:0000313" key="1">
    <source>
        <dbReference type="EMBL" id="TJZ70701.1"/>
    </source>
</evidence>
<dbReference type="Gene3D" id="3.10.129.10">
    <property type="entry name" value="Hotdog Thioesterase"/>
    <property type="match status" value="1"/>
</dbReference>
<dbReference type="OrthoDB" id="9800188at2"/>
<dbReference type="Proteomes" id="UP000310016">
    <property type="component" value="Unassembled WGS sequence"/>
</dbReference>
<dbReference type="InterPro" id="IPR029069">
    <property type="entry name" value="HotDog_dom_sf"/>
</dbReference>
<dbReference type="InterPro" id="IPR016776">
    <property type="entry name" value="ApeP-like_dehydratase"/>
</dbReference>
<accession>A0A4U0PQX7</accession>
<dbReference type="RefSeq" id="WP_136774067.1">
    <property type="nucleotide sequence ID" value="NZ_CP156074.1"/>
</dbReference>
<evidence type="ECO:0000313" key="2">
    <source>
        <dbReference type="Proteomes" id="UP000310016"/>
    </source>
</evidence>
<dbReference type="PIRSF" id="PIRSF020565">
    <property type="entry name" value="3Ho_Ac_ACP_DH_prd"/>
    <property type="match status" value="1"/>
</dbReference>
<proteinExistence type="predicted"/>
<gene>
    <name evidence="1" type="ORF">FAZ21_14005</name>
</gene>